<protein>
    <recommendedName>
        <fullName evidence="4">DNA gyrase subunit B</fullName>
    </recommendedName>
</protein>
<dbReference type="Proteomes" id="UP000672097">
    <property type="component" value="Unassembled WGS sequence"/>
</dbReference>
<evidence type="ECO:0000256" key="1">
    <source>
        <dbReference type="SAM" id="Phobius"/>
    </source>
</evidence>
<reference evidence="2 3" key="1">
    <citation type="submission" date="2021-04" db="EMBL/GenBank/DDBJ databases">
        <title>The genome sequence of type strain Ideonella paludis KCTC 32238.</title>
        <authorList>
            <person name="Liu Y."/>
        </authorList>
    </citation>
    <scope>NUCLEOTIDE SEQUENCE [LARGE SCALE GENOMIC DNA]</scope>
    <source>
        <strain evidence="2 3">KCTC 32238</strain>
    </source>
</reference>
<keyword evidence="1" id="KW-1133">Transmembrane helix</keyword>
<evidence type="ECO:0008006" key="4">
    <source>
        <dbReference type="Google" id="ProtNLM"/>
    </source>
</evidence>
<proteinExistence type="predicted"/>
<feature type="transmembrane region" description="Helical" evidence="1">
    <location>
        <begin position="24"/>
        <end position="42"/>
    </location>
</feature>
<sequence>MLSVLVALITVAYPAVVFFGHAVLDPRWLALGLVLLAVLRAWASQQALWWLAAVGALALAAGTAWGGGWLPLKLYPVWVNAVLLLVFGWSLWRGPPVIEQLARLSEPELPPRAVAYTRQVTQVWCGFFVLNGSVAAYTALACNEQTWAIYNGVVAYVLMGLLFGIEWCVRQRVKASVEHG</sequence>
<dbReference type="EMBL" id="JAGQDG010000001">
    <property type="protein sequence ID" value="MBQ0933977.1"/>
    <property type="molecule type" value="Genomic_DNA"/>
</dbReference>
<comment type="caution">
    <text evidence="2">The sequence shown here is derived from an EMBL/GenBank/DDBJ whole genome shotgun (WGS) entry which is preliminary data.</text>
</comment>
<name>A0ABS5DS95_9BURK</name>
<accession>A0ABS5DS95</accession>
<evidence type="ECO:0000313" key="2">
    <source>
        <dbReference type="EMBL" id="MBQ0933977.1"/>
    </source>
</evidence>
<feature type="transmembrane region" description="Helical" evidence="1">
    <location>
        <begin position="74"/>
        <end position="92"/>
    </location>
</feature>
<gene>
    <name evidence="2" type="ORF">KAK11_01465</name>
</gene>
<keyword evidence="1" id="KW-0812">Transmembrane</keyword>
<keyword evidence="1" id="KW-0472">Membrane</keyword>
<feature type="transmembrane region" description="Helical" evidence="1">
    <location>
        <begin position="49"/>
        <end position="68"/>
    </location>
</feature>
<evidence type="ECO:0000313" key="3">
    <source>
        <dbReference type="Proteomes" id="UP000672097"/>
    </source>
</evidence>
<organism evidence="2 3">
    <name type="scientific">Ideonella paludis</name>
    <dbReference type="NCBI Taxonomy" id="1233411"/>
    <lineage>
        <taxon>Bacteria</taxon>
        <taxon>Pseudomonadati</taxon>
        <taxon>Pseudomonadota</taxon>
        <taxon>Betaproteobacteria</taxon>
        <taxon>Burkholderiales</taxon>
        <taxon>Sphaerotilaceae</taxon>
        <taxon>Ideonella</taxon>
    </lineage>
</organism>
<feature type="transmembrane region" description="Helical" evidence="1">
    <location>
        <begin position="147"/>
        <end position="169"/>
    </location>
</feature>
<feature type="transmembrane region" description="Helical" evidence="1">
    <location>
        <begin position="123"/>
        <end position="141"/>
    </location>
</feature>
<keyword evidence="3" id="KW-1185">Reference proteome</keyword>